<dbReference type="PANTHER" id="PTHR43877:SF2">
    <property type="entry name" value="AMINOALKYLPHOSPHONATE N-ACETYLTRANSFERASE-RELATED"/>
    <property type="match status" value="1"/>
</dbReference>
<protein>
    <submittedName>
        <fullName evidence="4">N-acetyltransferase</fullName>
    </submittedName>
</protein>
<reference evidence="4 5" key="1">
    <citation type="submission" date="2018-10" db="EMBL/GenBank/DDBJ databases">
        <title>Phylogenomics of Brevibacillus.</title>
        <authorList>
            <person name="Dunlap C."/>
        </authorList>
    </citation>
    <scope>NUCLEOTIDE SEQUENCE [LARGE SCALE GENOMIC DNA]</scope>
    <source>
        <strain evidence="4 5">JCM 15774</strain>
    </source>
</reference>
<dbReference type="PROSITE" id="PS51186">
    <property type="entry name" value="GNAT"/>
    <property type="match status" value="1"/>
</dbReference>
<keyword evidence="1 4" id="KW-0808">Transferase</keyword>
<dbReference type="Proteomes" id="UP000269573">
    <property type="component" value="Unassembled WGS sequence"/>
</dbReference>
<evidence type="ECO:0000256" key="2">
    <source>
        <dbReference type="ARBA" id="ARBA00023315"/>
    </source>
</evidence>
<keyword evidence="2" id="KW-0012">Acyltransferase</keyword>
<dbReference type="RefSeq" id="WP_122925638.1">
    <property type="nucleotide sequence ID" value="NZ_RHHU01000015.1"/>
</dbReference>
<dbReference type="PANTHER" id="PTHR43877">
    <property type="entry name" value="AMINOALKYLPHOSPHONATE N-ACETYLTRANSFERASE-RELATED-RELATED"/>
    <property type="match status" value="1"/>
</dbReference>
<sequence>MPTPFPRASRRLAFTPVTECDFPALLAVYNSNPDFMEYSFGQRTVSMEAVAQDHAENLAFADSYSYCLREASSDSLIGIAQFILKNPRDGHPWLGLIMIDSRAQGRGYAKEFLDCLTAWYRENGYHSLHLAVLEKNQAVIPFYEAYGFTTYEERVSEKLGRVFCMAYPLDPSTQL</sequence>
<evidence type="ECO:0000313" key="4">
    <source>
        <dbReference type="EMBL" id="RNB81373.1"/>
    </source>
</evidence>
<keyword evidence="5" id="KW-1185">Reference proteome</keyword>
<name>A0A3M8D076_9BACL</name>
<dbReference type="InterPro" id="IPR016181">
    <property type="entry name" value="Acyl_CoA_acyltransferase"/>
</dbReference>
<dbReference type="Gene3D" id="3.40.630.30">
    <property type="match status" value="1"/>
</dbReference>
<feature type="domain" description="N-acetyltransferase" evidence="3">
    <location>
        <begin position="12"/>
        <end position="170"/>
    </location>
</feature>
<organism evidence="4 5">
    <name type="scientific">Brevibacillus nitrificans</name>
    <dbReference type="NCBI Taxonomy" id="651560"/>
    <lineage>
        <taxon>Bacteria</taxon>
        <taxon>Bacillati</taxon>
        <taxon>Bacillota</taxon>
        <taxon>Bacilli</taxon>
        <taxon>Bacillales</taxon>
        <taxon>Paenibacillaceae</taxon>
        <taxon>Brevibacillus</taxon>
    </lineage>
</organism>
<dbReference type="GO" id="GO:0016747">
    <property type="term" value="F:acyltransferase activity, transferring groups other than amino-acyl groups"/>
    <property type="evidence" value="ECO:0007669"/>
    <property type="project" value="InterPro"/>
</dbReference>
<dbReference type="CDD" id="cd04301">
    <property type="entry name" value="NAT_SF"/>
    <property type="match status" value="1"/>
</dbReference>
<evidence type="ECO:0000256" key="1">
    <source>
        <dbReference type="ARBA" id="ARBA00022679"/>
    </source>
</evidence>
<gene>
    <name evidence="4" type="ORF">EDM59_22320</name>
</gene>
<dbReference type="Pfam" id="PF13302">
    <property type="entry name" value="Acetyltransf_3"/>
    <property type="match status" value="1"/>
</dbReference>
<dbReference type="SUPFAM" id="SSF55729">
    <property type="entry name" value="Acyl-CoA N-acyltransferases (Nat)"/>
    <property type="match status" value="1"/>
</dbReference>
<dbReference type="EMBL" id="RHHU01000015">
    <property type="protein sequence ID" value="RNB81373.1"/>
    <property type="molecule type" value="Genomic_DNA"/>
</dbReference>
<comment type="caution">
    <text evidence="4">The sequence shown here is derived from an EMBL/GenBank/DDBJ whole genome shotgun (WGS) entry which is preliminary data.</text>
</comment>
<proteinExistence type="predicted"/>
<dbReference type="AlphaFoldDB" id="A0A3M8D076"/>
<dbReference type="InterPro" id="IPR050832">
    <property type="entry name" value="Bact_Acetyltransf"/>
</dbReference>
<evidence type="ECO:0000313" key="5">
    <source>
        <dbReference type="Proteomes" id="UP000269573"/>
    </source>
</evidence>
<evidence type="ECO:0000259" key="3">
    <source>
        <dbReference type="PROSITE" id="PS51186"/>
    </source>
</evidence>
<dbReference type="InterPro" id="IPR000182">
    <property type="entry name" value="GNAT_dom"/>
</dbReference>
<accession>A0A3M8D076</accession>